<feature type="chain" id="PRO_5047528276" description="Tetratricopeptide repeat protein" evidence="2">
    <location>
        <begin position="20"/>
        <end position="198"/>
    </location>
</feature>
<evidence type="ECO:0000256" key="2">
    <source>
        <dbReference type="SAM" id="SignalP"/>
    </source>
</evidence>
<feature type="signal peptide" evidence="2">
    <location>
        <begin position="1"/>
        <end position="19"/>
    </location>
</feature>
<feature type="compositionally biased region" description="Basic and acidic residues" evidence="1">
    <location>
        <begin position="188"/>
        <end position="198"/>
    </location>
</feature>
<gene>
    <name evidence="3" type="ORF">LQ564_08370</name>
</gene>
<dbReference type="RefSeq" id="WP_231057650.1">
    <property type="nucleotide sequence ID" value="NZ_JAJNOC010000002.1"/>
</dbReference>
<sequence>MVTLYKRLLPLIIGVVALAGCESTGPKANAVASTAAAGEQVFLDADIAIASKQDEKAYAMLKAAGAAHPVDKRPWVKMAQIRFNAGVYGEAITNAQEALARDPDDMVAHSIVAVSGLRVSSRALADLTRKNKLNGDVKSEAQDLAKLLRTTLGEPIIARNEPQKQAPSKQKPAAASGNASTASSKPASNDKDPFGGLK</sequence>
<accession>A0ABS8Q3L0</accession>
<evidence type="ECO:0000313" key="3">
    <source>
        <dbReference type="EMBL" id="MCD2516330.1"/>
    </source>
</evidence>
<organism evidence="3 4">
    <name type="scientific">Massilia phyllostachyos</name>
    <dbReference type="NCBI Taxonomy" id="2898585"/>
    <lineage>
        <taxon>Bacteria</taxon>
        <taxon>Pseudomonadati</taxon>
        <taxon>Pseudomonadota</taxon>
        <taxon>Betaproteobacteria</taxon>
        <taxon>Burkholderiales</taxon>
        <taxon>Oxalobacteraceae</taxon>
        <taxon>Telluria group</taxon>
        <taxon>Massilia</taxon>
    </lineage>
</organism>
<dbReference type="InterPro" id="IPR011990">
    <property type="entry name" value="TPR-like_helical_dom_sf"/>
</dbReference>
<name>A0ABS8Q3L0_9BURK</name>
<dbReference type="Gene3D" id="1.25.40.10">
    <property type="entry name" value="Tetratricopeptide repeat domain"/>
    <property type="match status" value="1"/>
</dbReference>
<dbReference type="SUPFAM" id="SSF48452">
    <property type="entry name" value="TPR-like"/>
    <property type="match status" value="1"/>
</dbReference>
<keyword evidence="4" id="KW-1185">Reference proteome</keyword>
<feature type="compositionally biased region" description="Low complexity" evidence="1">
    <location>
        <begin position="163"/>
        <end position="184"/>
    </location>
</feature>
<keyword evidence="2" id="KW-0732">Signal</keyword>
<reference evidence="3" key="1">
    <citation type="submission" date="2021-11" db="EMBL/GenBank/DDBJ databases">
        <title>The complete genome of Massilia sp sp. G4R7.</title>
        <authorList>
            <person name="Liu L."/>
            <person name="Yue J."/>
            <person name="Yuan J."/>
            <person name="Yang F."/>
            <person name="Li L."/>
        </authorList>
    </citation>
    <scope>NUCLEOTIDE SEQUENCE</scope>
    <source>
        <strain evidence="3">G4R7</strain>
    </source>
</reference>
<dbReference type="Proteomes" id="UP001179361">
    <property type="component" value="Unassembled WGS sequence"/>
</dbReference>
<evidence type="ECO:0000313" key="4">
    <source>
        <dbReference type="Proteomes" id="UP001179361"/>
    </source>
</evidence>
<evidence type="ECO:0008006" key="5">
    <source>
        <dbReference type="Google" id="ProtNLM"/>
    </source>
</evidence>
<dbReference type="PROSITE" id="PS51257">
    <property type="entry name" value="PROKAR_LIPOPROTEIN"/>
    <property type="match status" value="1"/>
</dbReference>
<comment type="caution">
    <text evidence="3">The sequence shown here is derived from an EMBL/GenBank/DDBJ whole genome shotgun (WGS) entry which is preliminary data.</text>
</comment>
<protein>
    <recommendedName>
        <fullName evidence="5">Tetratricopeptide repeat protein</fullName>
    </recommendedName>
</protein>
<feature type="region of interest" description="Disordered" evidence="1">
    <location>
        <begin position="153"/>
        <end position="198"/>
    </location>
</feature>
<dbReference type="EMBL" id="JAJNOC010000002">
    <property type="protein sequence ID" value="MCD2516330.1"/>
    <property type="molecule type" value="Genomic_DNA"/>
</dbReference>
<proteinExistence type="predicted"/>
<evidence type="ECO:0000256" key="1">
    <source>
        <dbReference type="SAM" id="MobiDB-lite"/>
    </source>
</evidence>